<dbReference type="Gene3D" id="3.40.50.150">
    <property type="entry name" value="Vaccinia Virus protein VP39"/>
    <property type="match status" value="1"/>
</dbReference>
<keyword evidence="2" id="KW-0808">Transferase</keyword>
<dbReference type="Pfam" id="PF08241">
    <property type="entry name" value="Methyltransf_11"/>
    <property type="match status" value="1"/>
</dbReference>
<dbReference type="AlphaFoldDB" id="A0A4P9VM76"/>
<evidence type="ECO:0000313" key="2">
    <source>
        <dbReference type="EMBL" id="RDH44488.1"/>
    </source>
</evidence>
<dbReference type="GO" id="GO:0008757">
    <property type="term" value="F:S-adenosylmethionine-dependent methyltransferase activity"/>
    <property type="evidence" value="ECO:0007669"/>
    <property type="project" value="InterPro"/>
</dbReference>
<gene>
    <name evidence="2" type="ORF">B9G39_14150</name>
</gene>
<dbReference type="InterPro" id="IPR013216">
    <property type="entry name" value="Methyltransf_11"/>
</dbReference>
<dbReference type="InterPro" id="IPR029063">
    <property type="entry name" value="SAM-dependent_MTases_sf"/>
</dbReference>
<feature type="domain" description="Methyltransferase type 11" evidence="1">
    <location>
        <begin position="87"/>
        <end position="136"/>
    </location>
</feature>
<keyword evidence="2" id="KW-0489">Methyltransferase</keyword>
<dbReference type="Proteomes" id="UP000257039">
    <property type="component" value="Unassembled WGS sequence"/>
</dbReference>
<protein>
    <submittedName>
        <fullName evidence="2">Methyltransferase domain-containing protein</fullName>
    </submittedName>
</protein>
<evidence type="ECO:0000313" key="3">
    <source>
        <dbReference type="Proteomes" id="UP000257039"/>
    </source>
</evidence>
<name>A0A4P9VM76_9GAMM</name>
<proteinExistence type="predicted"/>
<dbReference type="GO" id="GO:0032259">
    <property type="term" value="P:methylation"/>
    <property type="evidence" value="ECO:0007669"/>
    <property type="project" value="UniProtKB-KW"/>
</dbReference>
<organism evidence="2 3">
    <name type="scientific">Zooshikella ganghwensis</name>
    <dbReference type="NCBI Taxonomy" id="202772"/>
    <lineage>
        <taxon>Bacteria</taxon>
        <taxon>Pseudomonadati</taxon>
        <taxon>Pseudomonadota</taxon>
        <taxon>Gammaproteobacteria</taxon>
        <taxon>Oceanospirillales</taxon>
        <taxon>Zooshikellaceae</taxon>
        <taxon>Zooshikella</taxon>
    </lineage>
</organism>
<dbReference type="EMBL" id="NDXW01000001">
    <property type="protein sequence ID" value="RDH44488.1"/>
    <property type="molecule type" value="Genomic_DNA"/>
</dbReference>
<dbReference type="RefSeq" id="WP_094787632.1">
    <property type="nucleotide sequence ID" value="NZ_NDXW01000001.1"/>
</dbReference>
<sequence>MKFWRNVKQRPSYSAVLPILHQWLQTGVGKRFLASGHQLLDHTLESVFGYHGVVVSICETPSILQASRVAHHTLITPFSLPAWGTQQIIASPSHWPLRPRSVDMVLIHHGLDYVERPHRLLREACKVVIPGGKIIIVGFNPWSLWGASRRLRERYKRGGKYANFIAVHRLQDWLTLLNFSVDHLQYAGFTLPIAQGKIAEPAWEKRCERWHLPFGSLYLLKATRELTGMTPIRPVWRQLRETLTTPTLVEPNTR</sequence>
<accession>A0A4P9VM76</accession>
<comment type="caution">
    <text evidence="2">The sequence shown here is derived from an EMBL/GenBank/DDBJ whole genome shotgun (WGS) entry which is preliminary data.</text>
</comment>
<dbReference type="SUPFAM" id="SSF53335">
    <property type="entry name" value="S-adenosyl-L-methionine-dependent methyltransferases"/>
    <property type="match status" value="1"/>
</dbReference>
<evidence type="ECO:0000259" key="1">
    <source>
        <dbReference type="Pfam" id="PF08241"/>
    </source>
</evidence>
<keyword evidence="3" id="KW-1185">Reference proteome</keyword>
<reference evidence="2 3" key="1">
    <citation type="submission" date="2017-04" db="EMBL/GenBank/DDBJ databases">
        <title>Draft genome sequence of Zooshikella ganghwensis VG4 isolated from Red Sea sediments.</title>
        <authorList>
            <person name="Rehman Z."/>
            <person name="Alam I."/>
            <person name="Kamau A."/>
            <person name="Bajic V."/>
            <person name="Leiknes T."/>
        </authorList>
    </citation>
    <scope>NUCLEOTIDE SEQUENCE [LARGE SCALE GENOMIC DNA]</scope>
    <source>
        <strain evidence="2 3">VG4</strain>
    </source>
</reference>